<keyword evidence="2" id="KW-1185">Reference proteome</keyword>
<dbReference type="Proteomes" id="UP001066276">
    <property type="component" value="Chromosome 10"/>
</dbReference>
<evidence type="ECO:0000313" key="2">
    <source>
        <dbReference type="Proteomes" id="UP001066276"/>
    </source>
</evidence>
<gene>
    <name evidence="1" type="ORF">NDU88_002545</name>
</gene>
<reference evidence="1" key="1">
    <citation type="journal article" date="2022" name="bioRxiv">
        <title>Sequencing and chromosome-scale assembly of the giantPleurodeles waltlgenome.</title>
        <authorList>
            <person name="Brown T."/>
            <person name="Elewa A."/>
            <person name="Iarovenko S."/>
            <person name="Subramanian E."/>
            <person name="Araus A.J."/>
            <person name="Petzold A."/>
            <person name="Susuki M."/>
            <person name="Suzuki K.-i.T."/>
            <person name="Hayashi T."/>
            <person name="Toyoda A."/>
            <person name="Oliveira C."/>
            <person name="Osipova E."/>
            <person name="Leigh N.D."/>
            <person name="Simon A."/>
            <person name="Yun M.H."/>
        </authorList>
    </citation>
    <scope>NUCLEOTIDE SEQUENCE</scope>
    <source>
        <strain evidence="1">20211129_DDA</strain>
        <tissue evidence="1">Liver</tissue>
    </source>
</reference>
<protein>
    <submittedName>
        <fullName evidence="1">Uncharacterized protein</fullName>
    </submittedName>
</protein>
<dbReference type="EMBL" id="JANPWB010000014">
    <property type="protein sequence ID" value="KAJ1097426.1"/>
    <property type="molecule type" value="Genomic_DNA"/>
</dbReference>
<dbReference type="AlphaFoldDB" id="A0AAV7M0W6"/>
<proteinExistence type="predicted"/>
<organism evidence="1 2">
    <name type="scientific">Pleurodeles waltl</name>
    <name type="common">Iberian ribbed newt</name>
    <dbReference type="NCBI Taxonomy" id="8319"/>
    <lineage>
        <taxon>Eukaryota</taxon>
        <taxon>Metazoa</taxon>
        <taxon>Chordata</taxon>
        <taxon>Craniata</taxon>
        <taxon>Vertebrata</taxon>
        <taxon>Euteleostomi</taxon>
        <taxon>Amphibia</taxon>
        <taxon>Batrachia</taxon>
        <taxon>Caudata</taxon>
        <taxon>Salamandroidea</taxon>
        <taxon>Salamandridae</taxon>
        <taxon>Pleurodelinae</taxon>
        <taxon>Pleurodeles</taxon>
    </lineage>
</organism>
<evidence type="ECO:0000313" key="1">
    <source>
        <dbReference type="EMBL" id="KAJ1097426.1"/>
    </source>
</evidence>
<comment type="caution">
    <text evidence="1">The sequence shown here is derived from an EMBL/GenBank/DDBJ whole genome shotgun (WGS) entry which is preliminary data.</text>
</comment>
<name>A0AAV7M0W6_PLEWA</name>
<accession>A0AAV7M0W6</accession>
<sequence>MGAGPLNTTYQRLKPAPAVCGLIKEQLDCKEALTDPNPAKKSTYNNFFLPRPLEVKWRPRPSDRTTDPH</sequence>